<keyword evidence="3" id="KW-1185">Reference proteome</keyword>
<protein>
    <submittedName>
        <fullName evidence="2">Uncharacterized protein</fullName>
    </submittedName>
</protein>
<organism evidence="2 3">
    <name type="scientific">Sclerotinia sclerotiorum (strain ATCC 18683 / 1980 / Ss-1)</name>
    <name type="common">White mold</name>
    <name type="synonym">Whetzelinia sclerotiorum</name>
    <dbReference type="NCBI Taxonomy" id="665079"/>
    <lineage>
        <taxon>Eukaryota</taxon>
        <taxon>Fungi</taxon>
        <taxon>Dikarya</taxon>
        <taxon>Ascomycota</taxon>
        <taxon>Pezizomycotina</taxon>
        <taxon>Leotiomycetes</taxon>
        <taxon>Helotiales</taxon>
        <taxon>Sclerotiniaceae</taxon>
        <taxon>Sclerotinia</taxon>
    </lineage>
</organism>
<dbReference type="InParanoid" id="A7EVS1"/>
<feature type="region of interest" description="Disordered" evidence="1">
    <location>
        <begin position="1"/>
        <end position="20"/>
    </location>
</feature>
<evidence type="ECO:0000313" key="3">
    <source>
        <dbReference type="Proteomes" id="UP000001312"/>
    </source>
</evidence>
<sequence length="55" mass="5971">MGSTAHRPVTRSTDRGIQDQISASLSAGTCPSREIQVQVTNNLFEVSFVLKLPEP</sequence>
<evidence type="ECO:0000256" key="1">
    <source>
        <dbReference type="SAM" id="MobiDB-lite"/>
    </source>
</evidence>
<reference evidence="3" key="1">
    <citation type="journal article" date="2011" name="PLoS Genet.">
        <title>Genomic analysis of the necrotrophic fungal pathogens Sclerotinia sclerotiorum and Botrytis cinerea.</title>
        <authorList>
            <person name="Amselem J."/>
            <person name="Cuomo C.A."/>
            <person name="van Kan J.A."/>
            <person name="Viaud M."/>
            <person name="Benito E.P."/>
            <person name="Couloux A."/>
            <person name="Coutinho P.M."/>
            <person name="de Vries R.P."/>
            <person name="Dyer P.S."/>
            <person name="Fillinger S."/>
            <person name="Fournier E."/>
            <person name="Gout L."/>
            <person name="Hahn M."/>
            <person name="Kohn L."/>
            <person name="Lapalu N."/>
            <person name="Plummer K.M."/>
            <person name="Pradier J.M."/>
            <person name="Quevillon E."/>
            <person name="Sharon A."/>
            <person name="Simon A."/>
            <person name="ten Have A."/>
            <person name="Tudzynski B."/>
            <person name="Tudzynski P."/>
            <person name="Wincker P."/>
            <person name="Andrew M."/>
            <person name="Anthouard V."/>
            <person name="Beever R.E."/>
            <person name="Beffa R."/>
            <person name="Benoit I."/>
            <person name="Bouzid O."/>
            <person name="Brault B."/>
            <person name="Chen Z."/>
            <person name="Choquer M."/>
            <person name="Collemare J."/>
            <person name="Cotton P."/>
            <person name="Danchin E.G."/>
            <person name="Da Silva C."/>
            <person name="Gautier A."/>
            <person name="Giraud C."/>
            <person name="Giraud T."/>
            <person name="Gonzalez C."/>
            <person name="Grossetete S."/>
            <person name="Guldener U."/>
            <person name="Henrissat B."/>
            <person name="Howlett B.J."/>
            <person name="Kodira C."/>
            <person name="Kretschmer M."/>
            <person name="Lappartient A."/>
            <person name="Leroch M."/>
            <person name="Levis C."/>
            <person name="Mauceli E."/>
            <person name="Neuveglise C."/>
            <person name="Oeser B."/>
            <person name="Pearson M."/>
            <person name="Poulain J."/>
            <person name="Poussereau N."/>
            <person name="Quesneville H."/>
            <person name="Rascle C."/>
            <person name="Schumacher J."/>
            <person name="Segurens B."/>
            <person name="Sexton A."/>
            <person name="Silva E."/>
            <person name="Sirven C."/>
            <person name="Soanes D.M."/>
            <person name="Talbot N.J."/>
            <person name="Templeton M."/>
            <person name="Yandava C."/>
            <person name="Yarden O."/>
            <person name="Zeng Q."/>
            <person name="Rollins J.A."/>
            <person name="Lebrun M.H."/>
            <person name="Dickman M."/>
        </authorList>
    </citation>
    <scope>NUCLEOTIDE SEQUENCE [LARGE SCALE GENOMIC DNA]</scope>
    <source>
        <strain evidence="3">ATCC 18683 / 1980 / Ss-1</strain>
    </source>
</reference>
<dbReference type="Proteomes" id="UP000001312">
    <property type="component" value="Unassembled WGS sequence"/>
</dbReference>
<proteinExistence type="predicted"/>
<dbReference type="HOGENOM" id="CLU_3033791_0_0_1"/>
<dbReference type="RefSeq" id="XP_001589708.1">
    <property type="nucleotide sequence ID" value="XM_001589658.1"/>
</dbReference>
<dbReference type="GeneID" id="5485845"/>
<evidence type="ECO:0000313" key="2">
    <source>
        <dbReference type="EMBL" id="EDN93563.1"/>
    </source>
</evidence>
<name>A7EVS1_SCLS1</name>
<accession>A7EVS1</accession>
<dbReference type="KEGG" id="ssl:SS1G_09430"/>
<dbReference type="AlphaFoldDB" id="A7EVS1"/>
<gene>
    <name evidence="2" type="ORF">SS1G_09430</name>
</gene>
<dbReference type="EMBL" id="CH476633">
    <property type="protein sequence ID" value="EDN93563.1"/>
    <property type="molecule type" value="Genomic_DNA"/>
</dbReference>